<reference evidence="3" key="1">
    <citation type="journal article" date="2019" name="Nat. Commun.">
        <title>The genome of broomcorn millet.</title>
        <authorList>
            <person name="Zou C."/>
            <person name="Miki D."/>
            <person name="Li D."/>
            <person name="Tang Q."/>
            <person name="Xiao L."/>
            <person name="Rajput S."/>
            <person name="Deng P."/>
            <person name="Jia W."/>
            <person name="Huang R."/>
            <person name="Zhang M."/>
            <person name="Sun Y."/>
            <person name="Hu J."/>
            <person name="Fu X."/>
            <person name="Schnable P.S."/>
            <person name="Li F."/>
            <person name="Zhang H."/>
            <person name="Feng B."/>
            <person name="Zhu X."/>
            <person name="Liu R."/>
            <person name="Schnable J.C."/>
            <person name="Zhu J.-K."/>
            <person name="Zhang H."/>
        </authorList>
    </citation>
    <scope>NUCLEOTIDE SEQUENCE [LARGE SCALE GENOMIC DNA]</scope>
</reference>
<keyword evidence="3" id="KW-1185">Reference proteome</keyword>
<feature type="region of interest" description="Disordered" evidence="1">
    <location>
        <begin position="1"/>
        <end position="26"/>
    </location>
</feature>
<comment type="caution">
    <text evidence="2">The sequence shown here is derived from an EMBL/GenBank/DDBJ whole genome shotgun (WGS) entry which is preliminary data.</text>
</comment>
<protein>
    <submittedName>
        <fullName evidence="2">Speckle-type POZ protein</fullName>
    </submittedName>
</protein>
<dbReference type="Proteomes" id="UP000275267">
    <property type="component" value="Unassembled WGS sequence"/>
</dbReference>
<feature type="compositionally biased region" description="Low complexity" evidence="1">
    <location>
        <begin position="1"/>
        <end position="20"/>
    </location>
</feature>
<name>A0A3L6Q854_PANMI</name>
<proteinExistence type="predicted"/>
<dbReference type="EMBL" id="PQIB02000013">
    <property type="protein sequence ID" value="RLM73753.1"/>
    <property type="molecule type" value="Genomic_DNA"/>
</dbReference>
<dbReference type="AlphaFoldDB" id="A0A3L6Q854"/>
<evidence type="ECO:0000256" key="1">
    <source>
        <dbReference type="SAM" id="MobiDB-lite"/>
    </source>
</evidence>
<evidence type="ECO:0000313" key="3">
    <source>
        <dbReference type="Proteomes" id="UP000275267"/>
    </source>
</evidence>
<gene>
    <name evidence="2" type="ORF">C2845_PM15G22670</name>
</gene>
<sequence length="94" mass="9665">MANDGSASAAASHGQGQGSHETTSSRCVTETFTATHNFEVTDFSLLHGMGICEFVSSTARAPSPSAATTGEHQALPRWGPEGARSCLCLGVLVL</sequence>
<evidence type="ECO:0000313" key="2">
    <source>
        <dbReference type="EMBL" id="RLM73753.1"/>
    </source>
</evidence>
<organism evidence="2 3">
    <name type="scientific">Panicum miliaceum</name>
    <name type="common">Proso millet</name>
    <name type="synonym">Broomcorn millet</name>
    <dbReference type="NCBI Taxonomy" id="4540"/>
    <lineage>
        <taxon>Eukaryota</taxon>
        <taxon>Viridiplantae</taxon>
        <taxon>Streptophyta</taxon>
        <taxon>Embryophyta</taxon>
        <taxon>Tracheophyta</taxon>
        <taxon>Spermatophyta</taxon>
        <taxon>Magnoliopsida</taxon>
        <taxon>Liliopsida</taxon>
        <taxon>Poales</taxon>
        <taxon>Poaceae</taxon>
        <taxon>PACMAD clade</taxon>
        <taxon>Panicoideae</taxon>
        <taxon>Panicodae</taxon>
        <taxon>Paniceae</taxon>
        <taxon>Panicinae</taxon>
        <taxon>Panicum</taxon>
        <taxon>Panicum sect. Panicum</taxon>
    </lineage>
</organism>
<accession>A0A3L6Q854</accession>